<dbReference type="STRING" id="879305.HMPREF9290_0633"/>
<accession>F0GWY4</accession>
<reference evidence="5 6" key="1">
    <citation type="submission" date="2011-01" db="EMBL/GenBank/DDBJ databases">
        <authorList>
            <person name="Durkin A.S."/>
            <person name="Madupu R."/>
            <person name="Torralba M."/>
            <person name="Gillis M."/>
            <person name="Methe B."/>
            <person name="Sutton G."/>
            <person name="Nelson K.E."/>
        </authorList>
    </citation>
    <scope>NUCLEOTIDE SEQUENCE [LARGE SCALE GENOMIC DNA]</scope>
    <source>
        <strain evidence="5 6">ACS-065-V-Col13</strain>
    </source>
</reference>
<dbReference type="EMBL" id="AEXM01000028">
    <property type="protein sequence ID" value="EGC81751.1"/>
    <property type="molecule type" value="Genomic_DNA"/>
</dbReference>
<feature type="domain" description="Peptidase S9 prolyl oligopeptidase catalytic" evidence="4">
    <location>
        <begin position="427"/>
        <end position="637"/>
    </location>
</feature>
<dbReference type="PANTHER" id="PTHR42776">
    <property type="entry name" value="SERINE PEPTIDASE S9 FAMILY MEMBER"/>
    <property type="match status" value="1"/>
</dbReference>
<evidence type="ECO:0000256" key="3">
    <source>
        <dbReference type="ARBA" id="ARBA00022801"/>
    </source>
</evidence>
<comment type="caution">
    <text evidence="5">The sequence shown here is derived from an EMBL/GenBank/DDBJ whole genome shotgun (WGS) entry which is preliminary data.</text>
</comment>
<keyword evidence="2" id="KW-0645">Protease</keyword>
<name>F0GWY4_9FIRM</name>
<dbReference type="GO" id="GO:0004252">
    <property type="term" value="F:serine-type endopeptidase activity"/>
    <property type="evidence" value="ECO:0007669"/>
    <property type="project" value="TreeGrafter"/>
</dbReference>
<dbReference type="EC" id="3.4.-.-" evidence="5"/>
<keyword evidence="3 5" id="KW-0378">Hydrolase</keyword>
<dbReference type="GO" id="GO:0006508">
    <property type="term" value="P:proteolysis"/>
    <property type="evidence" value="ECO:0007669"/>
    <property type="project" value="UniProtKB-KW"/>
</dbReference>
<dbReference type="InterPro" id="IPR001375">
    <property type="entry name" value="Peptidase_S9_cat"/>
</dbReference>
<evidence type="ECO:0000313" key="6">
    <source>
        <dbReference type="Proteomes" id="UP000005286"/>
    </source>
</evidence>
<dbReference type="AlphaFoldDB" id="F0GWY4"/>
<dbReference type="eggNOG" id="COG1506">
    <property type="taxonomic scope" value="Bacteria"/>
</dbReference>
<evidence type="ECO:0000313" key="5">
    <source>
        <dbReference type="EMBL" id="EGC81751.1"/>
    </source>
</evidence>
<keyword evidence="6" id="KW-1185">Reference proteome</keyword>
<comment type="similarity">
    <text evidence="1">Belongs to the peptidase S9C family.</text>
</comment>
<sequence>MEDTKLKDILNYEFLSDLSISDDGKKLFYKKTRPNYKENKYDTNIFIYDLKTSENYKATDDDKATIFTFNEDSNLIYKKSSTDEEDVFFVKEGSGVGRKSFSIKKDVQSIKFLKDNLYLIKASEKKTKEEKDRKKENSYFKEIDKLPFYLNGSGFIGEEKSSYYIYNIANGELRLITESTEENKLYFCDINKNLDKILFLKENSTSNKVMDLREDLILYDLKTNSEKTLIANEFSFFTAKFIEDEIIFVATDMKKGGINEDCFIYKANFDGAYEMISPSDFDMSFGNSIGTDSRFGGAKTFDASNNRLYFVVTHFENSVLYSMDLKGNLRKEIEDEVEDFAVNGDDIYYLSMGADTLAELKKKGCEKPLVENKVATNVCKIESFDFKSNNDTLKGYVVLPRDFDINKKYPTLLSVHGGPKTEFSDIFHHEHQMFANDGYIIIYTNPHGSSGRGVEFSDIRGKYGSIDYDDLMRFTDLAIEKYPQIDTNKMGVYGGSYGGFMTNWIIGHTNRFKAACSQRSISNWTSFYGVSDIGYYFANDQTAGDIWDNLEKMWDQSPIKYAKNVKTPTLFIHSDEDYRCPLEQGLQMYTRIKLNGVDTKMYLFHGENHELSRSGKPKGRIKRLEEIKAWFDKYLKDEH</sequence>
<dbReference type="Proteomes" id="UP000005286">
    <property type="component" value="Unassembled WGS sequence"/>
</dbReference>
<organism evidence="5 6">
    <name type="scientific">Anaerococcus prevotii ACS-065-V-Col13</name>
    <dbReference type="NCBI Taxonomy" id="879305"/>
    <lineage>
        <taxon>Bacteria</taxon>
        <taxon>Bacillati</taxon>
        <taxon>Bacillota</taxon>
        <taxon>Tissierellia</taxon>
        <taxon>Tissierellales</taxon>
        <taxon>Peptoniphilaceae</taxon>
        <taxon>Anaerococcus</taxon>
    </lineage>
</organism>
<evidence type="ECO:0000259" key="4">
    <source>
        <dbReference type="Pfam" id="PF00326"/>
    </source>
</evidence>
<dbReference type="PATRIC" id="fig|879305.3.peg.1322"/>
<proteinExistence type="inferred from homology"/>
<protein>
    <submittedName>
        <fullName evidence="5">Peptidase, S9A/B/C family, catalytic domain protein</fullName>
        <ecNumber evidence="5">3.4.-.-</ecNumber>
    </submittedName>
</protein>
<dbReference type="FunFam" id="3.40.50.1820:FF:000028">
    <property type="entry name" value="S9 family peptidase"/>
    <property type="match status" value="1"/>
</dbReference>
<evidence type="ECO:0000256" key="1">
    <source>
        <dbReference type="ARBA" id="ARBA00010040"/>
    </source>
</evidence>
<dbReference type="Gene3D" id="3.40.50.1820">
    <property type="entry name" value="alpha/beta hydrolase"/>
    <property type="match status" value="1"/>
</dbReference>
<gene>
    <name evidence="5" type="ORF">HMPREF9290_0633</name>
</gene>
<dbReference type="MEROPS" id="S09.071"/>
<dbReference type="SUPFAM" id="SSF53474">
    <property type="entry name" value="alpha/beta-Hydrolases"/>
    <property type="match status" value="1"/>
</dbReference>
<evidence type="ECO:0000256" key="2">
    <source>
        <dbReference type="ARBA" id="ARBA00022670"/>
    </source>
</evidence>
<dbReference type="Pfam" id="PF00326">
    <property type="entry name" value="Peptidase_S9"/>
    <property type="match status" value="1"/>
</dbReference>
<dbReference type="PANTHER" id="PTHR42776:SF27">
    <property type="entry name" value="DIPEPTIDYL PEPTIDASE FAMILY MEMBER 6"/>
    <property type="match status" value="1"/>
</dbReference>
<dbReference type="RefSeq" id="WP_004835354.1">
    <property type="nucleotide sequence ID" value="NZ_AEXM01000028.1"/>
</dbReference>
<dbReference type="InterPro" id="IPR029058">
    <property type="entry name" value="AB_hydrolase_fold"/>
</dbReference>
<dbReference type="SUPFAM" id="SSF82171">
    <property type="entry name" value="DPP6 N-terminal domain-like"/>
    <property type="match status" value="1"/>
</dbReference>